<protein>
    <submittedName>
        <fullName evidence="1">Uncharacterized protein</fullName>
    </submittedName>
</protein>
<accession>A0ACB8RAA2</accession>
<keyword evidence="2" id="KW-1185">Reference proteome</keyword>
<evidence type="ECO:0000313" key="1">
    <source>
        <dbReference type="EMBL" id="KAI0040827.1"/>
    </source>
</evidence>
<reference evidence="1" key="1">
    <citation type="submission" date="2021-02" db="EMBL/GenBank/DDBJ databases">
        <authorList>
            <consortium name="DOE Joint Genome Institute"/>
            <person name="Ahrendt S."/>
            <person name="Looney B.P."/>
            <person name="Miyauchi S."/>
            <person name="Morin E."/>
            <person name="Drula E."/>
            <person name="Courty P.E."/>
            <person name="Chicoki N."/>
            <person name="Fauchery L."/>
            <person name="Kohler A."/>
            <person name="Kuo A."/>
            <person name="Labutti K."/>
            <person name="Pangilinan J."/>
            <person name="Lipzen A."/>
            <person name="Riley R."/>
            <person name="Andreopoulos W."/>
            <person name="He G."/>
            <person name="Johnson J."/>
            <person name="Barry K.W."/>
            <person name="Grigoriev I.V."/>
            <person name="Nagy L."/>
            <person name="Hibbett D."/>
            <person name="Henrissat B."/>
            <person name="Matheny P.B."/>
            <person name="Labbe J."/>
            <person name="Martin F."/>
        </authorList>
    </citation>
    <scope>NUCLEOTIDE SEQUENCE</scope>
    <source>
        <strain evidence="1">FP105234-sp</strain>
    </source>
</reference>
<dbReference type="EMBL" id="MU276165">
    <property type="protein sequence ID" value="KAI0040827.1"/>
    <property type="molecule type" value="Genomic_DNA"/>
</dbReference>
<name>A0ACB8RAA2_9AGAM</name>
<proteinExistence type="predicted"/>
<sequence length="543" mass="61028">MPPGTPFNGFIHPYPIRVDEFSSPPSLTTVPALHLLSHTHSDHIVGLSSKSFASTIICSEDAKEMLLKHEVYKERALKDMELRSDGRVSRTFQHLKVSPLVIGGRTDYQGSRDLLKTLPLDKPTSIEMSETQRVTVTLLDANHCPGSVMFLVEGEQGSILHTGDFRAETWWVDYMRRNKFLEPYLATEDASIPHDEISVFQKLDAIYLDTACLFSETEVPSKHDAVTDLIRLISLFPGNTLFYINSWTWGYEDVLKGIARRFNCKIHVDSYKYNIYARLSDPTLRAIVTENPAGTRFHACERFGRCSYVAEPPSGTGQATKVVYINPVTIGKVKWAQYLEQTTDKLRGGGSVDCLLVALSRHSCLPELRNFVSMFRPRRVIPNTLDPALHGLDWKCVNRMFEGCFSPDTDDNVQLEGNPQLDESNDGDAALKNLHGEGSEELVASWAESGKSRQKLELMERYLEGADKALVRQLLHLDAEIPEPRGRAISVWQRALDKDRIKVCSRKLYPEIVCDSDGETDDDDDDEDHARTAHALFGSLAGI</sequence>
<feature type="non-terminal residue" evidence="1">
    <location>
        <position position="543"/>
    </location>
</feature>
<comment type="caution">
    <text evidence="1">The sequence shown here is derived from an EMBL/GenBank/DDBJ whole genome shotgun (WGS) entry which is preliminary data.</text>
</comment>
<gene>
    <name evidence="1" type="ORF">FA95DRAFT_1527241</name>
</gene>
<reference evidence="1" key="2">
    <citation type="journal article" date="2022" name="New Phytol.">
        <title>Evolutionary transition to the ectomycorrhizal habit in the genomes of a hyperdiverse lineage of mushroom-forming fungi.</title>
        <authorList>
            <person name="Looney B."/>
            <person name="Miyauchi S."/>
            <person name="Morin E."/>
            <person name="Drula E."/>
            <person name="Courty P.E."/>
            <person name="Kohler A."/>
            <person name="Kuo A."/>
            <person name="LaButti K."/>
            <person name="Pangilinan J."/>
            <person name="Lipzen A."/>
            <person name="Riley R."/>
            <person name="Andreopoulos W."/>
            <person name="He G."/>
            <person name="Johnson J."/>
            <person name="Nolan M."/>
            <person name="Tritt A."/>
            <person name="Barry K.W."/>
            <person name="Grigoriev I.V."/>
            <person name="Nagy L.G."/>
            <person name="Hibbett D."/>
            <person name="Henrissat B."/>
            <person name="Matheny P.B."/>
            <person name="Labbe J."/>
            <person name="Martin F.M."/>
        </authorList>
    </citation>
    <scope>NUCLEOTIDE SEQUENCE</scope>
    <source>
        <strain evidence="1">FP105234-sp</strain>
    </source>
</reference>
<evidence type="ECO:0000313" key="2">
    <source>
        <dbReference type="Proteomes" id="UP000814033"/>
    </source>
</evidence>
<organism evidence="1 2">
    <name type="scientific">Auriscalpium vulgare</name>
    <dbReference type="NCBI Taxonomy" id="40419"/>
    <lineage>
        <taxon>Eukaryota</taxon>
        <taxon>Fungi</taxon>
        <taxon>Dikarya</taxon>
        <taxon>Basidiomycota</taxon>
        <taxon>Agaricomycotina</taxon>
        <taxon>Agaricomycetes</taxon>
        <taxon>Russulales</taxon>
        <taxon>Auriscalpiaceae</taxon>
        <taxon>Auriscalpium</taxon>
    </lineage>
</organism>
<dbReference type="Proteomes" id="UP000814033">
    <property type="component" value="Unassembled WGS sequence"/>
</dbReference>